<proteinExistence type="inferred from homology"/>
<keyword evidence="2" id="KW-0813">Transport</keyword>
<sequence>MMLFAALRDMQWRKRRLVITIVSTGLIFGMTLVLTGLANGFRVEARNTVDSMGVDLFVVKTGAAGPFLGSIPFPDTDLPRVQADPGVQTAAPLACLGTLMKDGSGTRNVTAFGAPERGPGMPQVSEGRTPSAPDEVAASSTVGRKIGDKIEVGTHTLRIVGIVPNSTAMAKIPNIFLTTKGLQQLGYNGQSLITSIGIKGSPQHLPEGYQGYSRSGAVDELVRPLKVAVNSIKIVAVLLWIVAVLIVGSVVYLSALERLRDFAVFKAIGTTTRAILGGLALQALVVSLLAAAVGVVLAQLLAPLFPMIVAVPAGAYLALPVVAIVIGLLASLAGLRRVVAVDPALAFGGP</sequence>
<dbReference type="InterPro" id="IPR025857">
    <property type="entry name" value="MacB_PCD"/>
</dbReference>
<comment type="subcellular location">
    <subcellularLocation>
        <location evidence="1">Cell membrane</location>
        <topology evidence="1">Multi-pass membrane protein</topology>
    </subcellularLocation>
</comment>
<evidence type="ECO:0000256" key="7">
    <source>
        <dbReference type="ARBA" id="ARBA00038076"/>
    </source>
</evidence>
<evidence type="ECO:0000256" key="6">
    <source>
        <dbReference type="ARBA" id="ARBA00023136"/>
    </source>
</evidence>
<feature type="region of interest" description="Disordered" evidence="8">
    <location>
        <begin position="114"/>
        <end position="135"/>
    </location>
</feature>
<dbReference type="InterPro" id="IPR051125">
    <property type="entry name" value="ABC-4/HrtB_transporter"/>
</dbReference>
<comment type="caution">
    <text evidence="12">The sequence shown here is derived from an EMBL/GenBank/DDBJ whole genome shotgun (WGS) entry which is preliminary data.</text>
</comment>
<dbReference type="PANTHER" id="PTHR43738:SF1">
    <property type="entry name" value="HEMIN TRANSPORT SYSTEM PERMEASE PROTEIN HRTB-RELATED"/>
    <property type="match status" value="1"/>
</dbReference>
<dbReference type="GO" id="GO:0005886">
    <property type="term" value="C:plasma membrane"/>
    <property type="evidence" value="ECO:0007669"/>
    <property type="project" value="UniProtKB-SubCell"/>
</dbReference>
<evidence type="ECO:0000256" key="5">
    <source>
        <dbReference type="ARBA" id="ARBA00022989"/>
    </source>
</evidence>
<keyword evidence="3" id="KW-1003">Cell membrane</keyword>
<keyword evidence="5 9" id="KW-1133">Transmembrane helix</keyword>
<comment type="similarity">
    <text evidence="7">Belongs to the ABC-4 integral membrane protein family.</text>
</comment>
<dbReference type="EMBL" id="BLKZ01000002">
    <property type="protein sequence ID" value="GFG93875.1"/>
    <property type="molecule type" value="Genomic_DNA"/>
</dbReference>
<accession>A0A7I9YZ14</accession>
<dbReference type="AlphaFoldDB" id="A0A7I9YZ14"/>
<keyword evidence="4 9" id="KW-0812">Transmembrane</keyword>
<organism evidence="12 13">
    <name type="scientific">Mycobacterium bourgelatii</name>
    <dbReference type="NCBI Taxonomy" id="1273442"/>
    <lineage>
        <taxon>Bacteria</taxon>
        <taxon>Bacillati</taxon>
        <taxon>Actinomycetota</taxon>
        <taxon>Actinomycetes</taxon>
        <taxon>Mycobacteriales</taxon>
        <taxon>Mycobacteriaceae</taxon>
        <taxon>Mycobacterium</taxon>
    </lineage>
</organism>
<evidence type="ECO:0000313" key="12">
    <source>
        <dbReference type="EMBL" id="GFG93875.1"/>
    </source>
</evidence>
<dbReference type="InterPro" id="IPR003838">
    <property type="entry name" value="ABC3_permease_C"/>
</dbReference>
<evidence type="ECO:0000259" key="10">
    <source>
        <dbReference type="Pfam" id="PF02687"/>
    </source>
</evidence>
<keyword evidence="6 9" id="KW-0472">Membrane</keyword>
<evidence type="ECO:0000256" key="1">
    <source>
        <dbReference type="ARBA" id="ARBA00004651"/>
    </source>
</evidence>
<protein>
    <submittedName>
        <fullName evidence="12">Putative ABC transporter permease</fullName>
    </submittedName>
</protein>
<evidence type="ECO:0000256" key="3">
    <source>
        <dbReference type="ARBA" id="ARBA00022475"/>
    </source>
</evidence>
<evidence type="ECO:0000256" key="4">
    <source>
        <dbReference type="ARBA" id="ARBA00022692"/>
    </source>
</evidence>
<dbReference type="PANTHER" id="PTHR43738">
    <property type="entry name" value="ABC TRANSPORTER, MEMBRANE PROTEIN"/>
    <property type="match status" value="1"/>
</dbReference>
<dbReference type="Pfam" id="PF12704">
    <property type="entry name" value="MacB_PCD"/>
    <property type="match status" value="1"/>
</dbReference>
<keyword evidence="13" id="KW-1185">Reference proteome</keyword>
<feature type="transmembrane region" description="Helical" evidence="9">
    <location>
        <begin position="234"/>
        <end position="253"/>
    </location>
</feature>
<feature type="domain" description="MacB-like periplasmic core" evidence="11">
    <location>
        <begin position="19"/>
        <end position="184"/>
    </location>
</feature>
<evidence type="ECO:0000256" key="2">
    <source>
        <dbReference type="ARBA" id="ARBA00022448"/>
    </source>
</evidence>
<feature type="transmembrane region" description="Helical" evidence="9">
    <location>
        <begin position="304"/>
        <end position="330"/>
    </location>
</feature>
<gene>
    <name evidence="12" type="ORF">MBOU_59170</name>
</gene>
<evidence type="ECO:0000256" key="8">
    <source>
        <dbReference type="SAM" id="MobiDB-lite"/>
    </source>
</evidence>
<feature type="domain" description="ABC3 transporter permease C-terminal" evidence="10">
    <location>
        <begin position="234"/>
        <end position="340"/>
    </location>
</feature>
<dbReference type="Pfam" id="PF02687">
    <property type="entry name" value="FtsX"/>
    <property type="match status" value="1"/>
</dbReference>
<name>A0A7I9YZ14_MYCBU</name>
<evidence type="ECO:0000313" key="13">
    <source>
        <dbReference type="Proteomes" id="UP000465360"/>
    </source>
</evidence>
<dbReference type="Proteomes" id="UP000465360">
    <property type="component" value="Unassembled WGS sequence"/>
</dbReference>
<evidence type="ECO:0000256" key="9">
    <source>
        <dbReference type="SAM" id="Phobius"/>
    </source>
</evidence>
<reference evidence="12 13" key="1">
    <citation type="journal article" date="2019" name="Emerg. Microbes Infect.">
        <title>Comprehensive subspecies identification of 175 nontuberculous mycobacteria species based on 7547 genomic profiles.</title>
        <authorList>
            <person name="Matsumoto Y."/>
            <person name="Kinjo T."/>
            <person name="Motooka D."/>
            <person name="Nabeya D."/>
            <person name="Jung N."/>
            <person name="Uechi K."/>
            <person name="Horii T."/>
            <person name="Iida T."/>
            <person name="Fujita J."/>
            <person name="Nakamura S."/>
        </authorList>
    </citation>
    <scope>NUCLEOTIDE SEQUENCE [LARGE SCALE GENOMIC DNA]</scope>
    <source>
        <strain evidence="12 13">JCM 30725</strain>
    </source>
</reference>
<evidence type="ECO:0000259" key="11">
    <source>
        <dbReference type="Pfam" id="PF12704"/>
    </source>
</evidence>
<feature type="transmembrane region" description="Helical" evidence="9">
    <location>
        <begin position="274"/>
        <end position="298"/>
    </location>
</feature>